<feature type="region of interest" description="Disordered" evidence="2">
    <location>
        <begin position="1"/>
        <end position="23"/>
    </location>
</feature>
<organism evidence="3 4">
    <name type="scientific">Caenorhabditis japonica</name>
    <dbReference type="NCBI Taxonomy" id="281687"/>
    <lineage>
        <taxon>Eukaryota</taxon>
        <taxon>Metazoa</taxon>
        <taxon>Ecdysozoa</taxon>
        <taxon>Nematoda</taxon>
        <taxon>Chromadorea</taxon>
        <taxon>Rhabditida</taxon>
        <taxon>Rhabditina</taxon>
        <taxon>Rhabditomorpha</taxon>
        <taxon>Rhabditoidea</taxon>
        <taxon>Rhabditidae</taxon>
        <taxon>Peloderinae</taxon>
        <taxon>Caenorhabditis</taxon>
    </lineage>
</organism>
<feature type="coiled-coil region" evidence="1">
    <location>
        <begin position="127"/>
        <end position="189"/>
    </location>
</feature>
<protein>
    <submittedName>
        <fullName evidence="3">Uncharacterized protein</fullName>
    </submittedName>
</protein>
<evidence type="ECO:0000313" key="3">
    <source>
        <dbReference type="EnsemblMetazoa" id="CJA24459.1"/>
    </source>
</evidence>
<dbReference type="EnsemblMetazoa" id="CJA24459.1">
    <property type="protein sequence ID" value="CJA24459.1"/>
    <property type="gene ID" value="WBGene00180031"/>
</dbReference>
<proteinExistence type="predicted"/>
<dbReference type="Proteomes" id="UP000005237">
    <property type="component" value="Unassembled WGS sequence"/>
</dbReference>
<feature type="compositionally biased region" description="Basic and acidic residues" evidence="2">
    <location>
        <begin position="1"/>
        <end position="15"/>
    </location>
</feature>
<accession>A0A8R1ID46</accession>
<keyword evidence="1" id="KW-0175">Coiled coil</keyword>
<name>A0A8R1ID46_CAEJA</name>
<evidence type="ECO:0000256" key="1">
    <source>
        <dbReference type="SAM" id="Coils"/>
    </source>
</evidence>
<reference evidence="4" key="1">
    <citation type="submission" date="2010-08" db="EMBL/GenBank/DDBJ databases">
        <authorList>
            <consortium name="Caenorhabditis japonica Sequencing Consortium"/>
            <person name="Wilson R.K."/>
        </authorList>
    </citation>
    <scope>NUCLEOTIDE SEQUENCE [LARGE SCALE GENOMIC DNA]</scope>
    <source>
        <strain evidence="4">DF5081</strain>
    </source>
</reference>
<sequence>MPQENVKEAEKEKTMRTRRGTADTELSAIQNSLDVDDAPYRARLYQLFGLIEKEFDSLYSENCACWFLKKIMETTKNNETTMEGFGKEHEAMETIEREEVVQSGGSVGDKLSTTIGWAEWTELEMQADAWKEENAIIKQELQRLEEEKKTAQEIVDKLKKALKEEKKVAEAMKKNLQSVQGQLIEARRTTETVEAMLEERDRRQMPRR</sequence>
<dbReference type="AlphaFoldDB" id="A0A8R1ID46"/>
<evidence type="ECO:0000313" key="4">
    <source>
        <dbReference type="Proteomes" id="UP000005237"/>
    </source>
</evidence>
<keyword evidence="4" id="KW-1185">Reference proteome</keyword>
<reference evidence="3" key="2">
    <citation type="submission" date="2022-06" db="UniProtKB">
        <authorList>
            <consortium name="EnsemblMetazoa"/>
        </authorList>
    </citation>
    <scope>IDENTIFICATION</scope>
    <source>
        <strain evidence="3">DF5081</strain>
    </source>
</reference>
<evidence type="ECO:0000256" key="2">
    <source>
        <dbReference type="SAM" id="MobiDB-lite"/>
    </source>
</evidence>